<comment type="caution">
    <text evidence="2">The sequence shown here is derived from an EMBL/GenBank/DDBJ whole genome shotgun (WGS) entry which is preliminary data.</text>
</comment>
<evidence type="ECO:0000256" key="1">
    <source>
        <dbReference type="SAM" id="MobiDB-lite"/>
    </source>
</evidence>
<feature type="region of interest" description="Disordered" evidence="1">
    <location>
        <begin position="264"/>
        <end position="309"/>
    </location>
</feature>
<keyword evidence="3" id="KW-1185">Reference proteome</keyword>
<dbReference type="EMBL" id="BNEC01000003">
    <property type="protein sequence ID" value="GHI67744.1"/>
    <property type="molecule type" value="Genomic_DNA"/>
</dbReference>
<evidence type="ECO:0008006" key="4">
    <source>
        <dbReference type="Google" id="ProtNLM"/>
    </source>
</evidence>
<evidence type="ECO:0000313" key="3">
    <source>
        <dbReference type="Proteomes" id="UP000613974"/>
    </source>
</evidence>
<gene>
    <name evidence="2" type="ORF">Snoj_16620</name>
</gene>
<proteinExistence type="predicted"/>
<sequence length="309" mass="34567">MYPSDFRDTAADVRITLLAALCSSRQAETTDALVELLVALVHKINARAERRVEKQLTAELKKVRGKEGIPFKLADAAIGKPNEVVRTALYPVVGEKTLRDLVAEANEEVFKVKVRTTLRFSYSSYYRQMLPPLLRTLGFRCNNTAYRPVMDAMRLLEKYAEVDGKTRFYDAADEVPMDGVVRKDWRSAVVDDKGGVERIPYELCTLVALPEAIRRREICIEGGLRRRNPEDDLAGDFDATRTVHYAAIRQPQDPAEFVTGLKQRMTDGPDRLSAAPADGSAGGSPPTRVSRGSPCRGWRSWTSPPAWRP</sequence>
<reference evidence="3" key="1">
    <citation type="submission" date="2023-07" db="EMBL/GenBank/DDBJ databases">
        <title>Whole genome shotgun sequence of Streptomyces nojiriensis NBRC 13794.</title>
        <authorList>
            <person name="Komaki H."/>
            <person name="Tamura T."/>
        </authorList>
    </citation>
    <scope>NUCLEOTIDE SEQUENCE [LARGE SCALE GENOMIC DNA]</scope>
    <source>
        <strain evidence="3">NBRC 13794</strain>
    </source>
</reference>
<dbReference type="GeneID" id="95594070"/>
<dbReference type="Proteomes" id="UP000613974">
    <property type="component" value="Unassembled WGS sequence"/>
</dbReference>
<feature type="compositionally biased region" description="Low complexity" evidence="1">
    <location>
        <begin position="273"/>
        <end position="286"/>
    </location>
</feature>
<evidence type="ECO:0000313" key="2">
    <source>
        <dbReference type="EMBL" id="GHI67744.1"/>
    </source>
</evidence>
<organism evidence="2 3">
    <name type="scientific">Streptomyces nojiriensis</name>
    <dbReference type="NCBI Taxonomy" id="66374"/>
    <lineage>
        <taxon>Bacteria</taxon>
        <taxon>Bacillati</taxon>
        <taxon>Actinomycetota</taxon>
        <taxon>Actinomycetes</taxon>
        <taxon>Kitasatosporales</taxon>
        <taxon>Streptomycetaceae</taxon>
        <taxon>Streptomyces</taxon>
    </lineage>
</organism>
<protein>
    <recommendedName>
        <fullName evidence="4">Transposase</fullName>
    </recommendedName>
</protein>
<accession>A0ABQ3SI51</accession>
<dbReference type="RefSeq" id="WP_189747921.1">
    <property type="nucleotide sequence ID" value="NZ_BMRL01000031.1"/>
</dbReference>
<name>A0ABQ3SI51_9ACTN</name>